<reference evidence="1" key="1">
    <citation type="journal article" date="2023" name="Mol. Phylogenet. Evol.">
        <title>Genome-scale phylogeny and comparative genomics of the fungal order Sordariales.</title>
        <authorList>
            <person name="Hensen N."/>
            <person name="Bonometti L."/>
            <person name="Westerberg I."/>
            <person name="Brannstrom I.O."/>
            <person name="Guillou S."/>
            <person name="Cros-Aarteil S."/>
            <person name="Calhoun S."/>
            <person name="Haridas S."/>
            <person name="Kuo A."/>
            <person name="Mondo S."/>
            <person name="Pangilinan J."/>
            <person name="Riley R."/>
            <person name="LaButti K."/>
            <person name="Andreopoulos B."/>
            <person name="Lipzen A."/>
            <person name="Chen C."/>
            <person name="Yan M."/>
            <person name="Daum C."/>
            <person name="Ng V."/>
            <person name="Clum A."/>
            <person name="Steindorff A."/>
            <person name="Ohm R.A."/>
            <person name="Martin F."/>
            <person name="Silar P."/>
            <person name="Natvig D.O."/>
            <person name="Lalanne C."/>
            <person name="Gautier V."/>
            <person name="Ament-Velasquez S.L."/>
            <person name="Kruys A."/>
            <person name="Hutchinson M.I."/>
            <person name="Powell A.J."/>
            <person name="Barry K."/>
            <person name="Miller A.N."/>
            <person name="Grigoriev I.V."/>
            <person name="Debuchy R."/>
            <person name="Gladieux P."/>
            <person name="Hiltunen Thoren M."/>
            <person name="Johannesson H."/>
        </authorList>
    </citation>
    <scope>NUCLEOTIDE SEQUENCE</scope>
    <source>
        <strain evidence="1">CBS 359.72</strain>
    </source>
</reference>
<reference evidence="1" key="2">
    <citation type="submission" date="2023-05" db="EMBL/GenBank/DDBJ databases">
        <authorList>
            <consortium name="Lawrence Berkeley National Laboratory"/>
            <person name="Steindorff A."/>
            <person name="Hensen N."/>
            <person name="Bonometti L."/>
            <person name="Westerberg I."/>
            <person name="Brannstrom I.O."/>
            <person name="Guillou S."/>
            <person name="Cros-Aarteil S."/>
            <person name="Calhoun S."/>
            <person name="Haridas S."/>
            <person name="Kuo A."/>
            <person name="Mondo S."/>
            <person name="Pangilinan J."/>
            <person name="Riley R."/>
            <person name="Labutti K."/>
            <person name="Andreopoulos B."/>
            <person name="Lipzen A."/>
            <person name="Chen C."/>
            <person name="Yanf M."/>
            <person name="Daum C."/>
            <person name="Ng V."/>
            <person name="Clum A."/>
            <person name="Ohm R."/>
            <person name="Martin F."/>
            <person name="Silar P."/>
            <person name="Natvig D."/>
            <person name="Lalanne C."/>
            <person name="Gautier V."/>
            <person name="Ament-Velasquez S.L."/>
            <person name="Kruys A."/>
            <person name="Hutchinson M.I."/>
            <person name="Powell A.J."/>
            <person name="Barry K."/>
            <person name="Miller A.N."/>
            <person name="Grigoriev I.V."/>
            <person name="Debuchy R."/>
            <person name="Gladieux P."/>
            <person name="Thoren M.H."/>
            <person name="Johannesson H."/>
        </authorList>
    </citation>
    <scope>NUCLEOTIDE SEQUENCE</scope>
    <source>
        <strain evidence="1">CBS 359.72</strain>
    </source>
</reference>
<name>A0AAN7CRF2_9PEZI</name>
<proteinExistence type="predicted"/>
<organism evidence="1 2">
    <name type="scientific">Corynascus novoguineensis</name>
    <dbReference type="NCBI Taxonomy" id="1126955"/>
    <lineage>
        <taxon>Eukaryota</taxon>
        <taxon>Fungi</taxon>
        <taxon>Dikarya</taxon>
        <taxon>Ascomycota</taxon>
        <taxon>Pezizomycotina</taxon>
        <taxon>Sordariomycetes</taxon>
        <taxon>Sordariomycetidae</taxon>
        <taxon>Sordariales</taxon>
        <taxon>Chaetomiaceae</taxon>
        <taxon>Corynascus</taxon>
    </lineage>
</organism>
<evidence type="ECO:0000313" key="1">
    <source>
        <dbReference type="EMBL" id="KAK4246550.1"/>
    </source>
</evidence>
<protein>
    <submittedName>
        <fullName evidence="1">Uncharacterized protein</fullName>
    </submittedName>
</protein>
<keyword evidence="2" id="KW-1185">Reference proteome</keyword>
<comment type="caution">
    <text evidence="1">The sequence shown here is derived from an EMBL/GenBank/DDBJ whole genome shotgun (WGS) entry which is preliminary data.</text>
</comment>
<sequence length="92" mass="9988">QPQLQKTQEADCILVAGTFGEQTSTPAEKVITTSLGMQQLSQAGGDTFEPGTIAPRSHQRIIDDLEANSDVEYMHDDLLRDLEADGLALTMI</sequence>
<dbReference type="AlphaFoldDB" id="A0AAN7CRF2"/>
<accession>A0AAN7CRF2</accession>
<evidence type="ECO:0000313" key="2">
    <source>
        <dbReference type="Proteomes" id="UP001303647"/>
    </source>
</evidence>
<gene>
    <name evidence="1" type="ORF">C7999DRAFT_15334</name>
</gene>
<dbReference type="EMBL" id="MU857672">
    <property type="protein sequence ID" value="KAK4246550.1"/>
    <property type="molecule type" value="Genomic_DNA"/>
</dbReference>
<feature type="non-terminal residue" evidence="1">
    <location>
        <position position="1"/>
    </location>
</feature>
<dbReference type="Proteomes" id="UP001303647">
    <property type="component" value="Unassembled WGS sequence"/>
</dbReference>